<feature type="compositionally biased region" description="Polar residues" evidence="1">
    <location>
        <begin position="118"/>
        <end position="128"/>
    </location>
</feature>
<reference evidence="2" key="1">
    <citation type="submission" date="2023-05" db="EMBL/GenBank/DDBJ databases">
        <authorList>
            <person name="Stuckert A."/>
        </authorList>
    </citation>
    <scope>NUCLEOTIDE SEQUENCE</scope>
</reference>
<evidence type="ECO:0000313" key="3">
    <source>
        <dbReference type="Proteomes" id="UP001162483"/>
    </source>
</evidence>
<sequence length="375" mass="42289">LENSSTGPAVKRFSRGRKSSLSQPRTDDDNSDTEKTDDMSYLKNVCLRRRASSLDICIEESSMDYLPVGNPTLNSMIEAPESEPISPVEDGLNRCNNDERMGVYVSQSPSKDEIVPFTNLSQVSSSTPEPKPKQMAKGKNELRPGREKAKKGRAEGGGTVQLKKPWEKPKPRSRSKSRERGTSKSGASKDTMNRSLNSGDAYDFVFEESIHVTPFRQGKQSKNPEENEDSVKNSSTSEEEELDDSLYLPYKSRNQSHEKNAVSLPLRPRSKRSKLGKSAEKKENRRSDQFKQDISNAKKNRRISMNGQGENPQTRLNKTAEPEERNKENTLLKYAYKDVKVEHSIDIHVDQDNLIFPADKSLGSKETKKHSFPFS</sequence>
<proteinExistence type="predicted"/>
<feature type="compositionally biased region" description="Polar residues" evidence="1">
    <location>
        <begin position="183"/>
        <end position="197"/>
    </location>
</feature>
<feature type="non-terminal residue" evidence="2">
    <location>
        <position position="1"/>
    </location>
</feature>
<name>A0ABN9CJ64_9NEOB</name>
<gene>
    <name evidence="2" type="ORF">SPARVUS_LOCUS5136062</name>
</gene>
<feature type="compositionally biased region" description="Polar residues" evidence="1">
    <location>
        <begin position="292"/>
        <end position="317"/>
    </location>
</feature>
<feature type="compositionally biased region" description="Basic and acidic residues" evidence="1">
    <location>
        <begin position="222"/>
        <end position="231"/>
    </location>
</feature>
<organism evidence="2 3">
    <name type="scientific">Staurois parvus</name>
    <dbReference type="NCBI Taxonomy" id="386267"/>
    <lineage>
        <taxon>Eukaryota</taxon>
        <taxon>Metazoa</taxon>
        <taxon>Chordata</taxon>
        <taxon>Craniata</taxon>
        <taxon>Vertebrata</taxon>
        <taxon>Euteleostomi</taxon>
        <taxon>Amphibia</taxon>
        <taxon>Batrachia</taxon>
        <taxon>Anura</taxon>
        <taxon>Neobatrachia</taxon>
        <taxon>Ranoidea</taxon>
        <taxon>Ranidae</taxon>
        <taxon>Staurois</taxon>
    </lineage>
</organism>
<feature type="compositionally biased region" description="Basic and acidic residues" evidence="1">
    <location>
        <begin position="138"/>
        <end position="147"/>
    </location>
</feature>
<evidence type="ECO:0000313" key="2">
    <source>
        <dbReference type="EMBL" id="CAI9559729.1"/>
    </source>
</evidence>
<feature type="non-terminal residue" evidence="2">
    <location>
        <position position="375"/>
    </location>
</feature>
<evidence type="ECO:0000256" key="1">
    <source>
        <dbReference type="SAM" id="MobiDB-lite"/>
    </source>
</evidence>
<feature type="compositionally biased region" description="Basic and acidic residues" evidence="1">
    <location>
        <begin position="164"/>
        <end position="182"/>
    </location>
</feature>
<feature type="compositionally biased region" description="Basic and acidic residues" evidence="1">
    <location>
        <begin position="277"/>
        <end position="291"/>
    </location>
</feature>
<dbReference type="Proteomes" id="UP001162483">
    <property type="component" value="Unassembled WGS sequence"/>
</dbReference>
<keyword evidence="3" id="KW-1185">Reference proteome</keyword>
<accession>A0ABN9CJ64</accession>
<evidence type="ECO:0008006" key="4">
    <source>
        <dbReference type="Google" id="ProtNLM"/>
    </source>
</evidence>
<comment type="caution">
    <text evidence="2">The sequence shown here is derived from an EMBL/GenBank/DDBJ whole genome shotgun (WGS) entry which is preliminary data.</text>
</comment>
<feature type="region of interest" description="Disordered" evidence="1">
    <location>
        <begin position="213"/>
        <end position="327"/>
    </location>
</feature>
<dbReference type="EMBL" id="CATNWA010010338">
    <property type="protein sequence ID" value="CAI9559729.1"/>
    <property type="molecule type" value="Genomic_DNA"/>
</dbReference>
<feature type="region of interest" description="Disordered" evidence="1">
    <location>
        <begin position="107"/>
        <end position="197"/>
    </location>
</feature>
<protein>
    <recommendedName>
        <fullName evidence="4">Shugoshin C-terminal domain-containing protein</fullName>
    </recommendedName>
</protein>
<feature type="region of interest" description="Disordered" evidence="1">
    <location>
        <begin position="1"/>
        <end position="40"/>
    </location>
</feature>
<feature type="compositionally biased region" description="Basic and acidic residues" evidence="1">
    <location>
        <begin position="318"/>
        <end position="327"/>
    </location>
</feature>
<feature type="compositionally biased region" description="Basic and acidic residues" evidence="1">
    <location>
        <begin position="25"/>
        <end position="40"/>
    </location>
</feature>